<evidence type="ECO:0000313" key="5">
    <source>
        <dbReference type="Proteomes" id="UP000432727"/>
    </source>
</evidence>
<organism evidence="4 5">
    <name type="scientific">Qipengyuania aquimaris</name>
    <dbReference type="NCBI Taxonomy" id="255984"/>
    <lineage>
        <taxon>Bacteria</taxon>
        <taxon>Pseudomonadati</taxon>
        <taxon>Pseudomonadota</taxon>
        <taxon>Alphaproteobacteria</taxon>
        <taxon>Sphingomonadales</taxon>
        <taxon>Erythrobacteraceae</taxon>
        <taxon>Qipengyuania</taxon>
    </lineage>
</organism>
<keyword evidence="5" id="KW-1185">Reference proteome</keyword>
<keyword evidence="2" id="KW-0233">DNA recombination</keyword>
<accession>A0A6I4TG33</accession>
<dbReference type="PANTHER" id="PTHR30349">
    <property type="entry name" value="PHAGE INTEGRASE-RELATED"/>
    <property type="match status" value="1"/>
</dbReference>
<dbReference type="GO" id="GO:0003677">
    <property type="term" value="F:DNA binding"/>
    <property type="evidence" value="ECO:0007669"/>
    <property type="project" value="InterPro"/>
</dbReference>
<sequence length="259" mass="29289">MKAKIVAWRNTMASTPRTADISVSVLSRFLEWATLDGLLAINVAKGVPTIHRSESRAPIIWTGDDLNALKTVAQQPLRDAVDLAVLTGLRRADLVALRWDEVNDLAIHRTAAKRSRRKRFRVTIPRLPQLDDLLTALRERDRRPGVETVLVNSFGKSWTGDGLNSSFYDARKKANNGKGIWHRERDPVTGEEQLTQKRLHDMRGTFATRIMAHPKAKLTNREVADIMGWSPEQVEQIRKRYVDDTAIVVSITRRLAGDL</sequence>
<dbReference type="EMBL" id="WTYI01000001">
    <property type="protein sequence ID" value="MXO94854.1"/>
    <property type="molecule type" value="Genomic_DNA"/>
</dbReference>
<feature type="domain" description="Tyr recombinase" evidence="3">
    <location>
        <begin position="56"/>
        <end position="254"/>
    </location>
</feature>
<dbReference type="InterPro" id="IPR011010">
    <property type="entry name" value="DNA_brk_join_enz"/>
</dbReference>
<dbReference type="Gene3D" id="1.10.443.10">
    <property type="entry name" value="Intergrase catalytic core"/>
    <property type="match status" value="1"/>
</dbReference>
<dbReference type="InterPro" id="IPR013762">
    <property type="entry name" value="Integrase-like_cat_sf"/>
</dbReference>
<dbReference type="OrthoDB" id="8201432at2"/>
<reference evidence="4 5" key="1">
    <citation type="submission" date="2019-12" db="EMBL/GenBank/DDBJ databases">
        <title>Genomic-based taxomic classification of the family Erythrobacteraceae.</title>
        <authorList>
            <person name="Xu L."/>
        </authorList>
    </citation>
    <scope>NUCLEOTIDE SEQUENCE [LARGE SCALE GENOMIC DNA]</scope>
    <source>
        <strain evidence="4 5">JCM 12189</strain>
    </source>
</reference>
<dbReference type="Pfam" id="PF00589">
    <property type="entry name" value="Phage_integrase"/>
    <property type="match status" value="1"/>
</dbReference>
<name>A0A6I4TG33_9SPHN</name>
<dbReference type="InterPro" id="IPR050090">
    <property type="entry name" value="Tyrosine_recombinase_XerCD"/>
</dbReference>
<protein>
    <submittedName>
        <fullName evidence="4">Tyrosine-type recombinase/integrase</fullName>
    </submittedName>
</protein>
<evidence type="ECO:0000256" key="1">
    <source>
        <dbReference type="ARBA" id="ARBA00022908"/>
    </source>
</evidence>
<dbReference type="AlphaFoldDB" id="A0A6I4TG33"/>
<evidence type="ECO:0000259" key="3">
    <source>
        <dbReference type="PROSITE" id="PS51898"/>
    </source>
</evidence>
<evidence type="ECO:0000256" key="2">
    <source>
        <dbReference type="ARBA" id="ARBA00023172"/>
    </source>
</evidence>
<dbReference type="PANTHER" id="PTHR30349:SF64">
    <property type="entry name" value="PROPHAGE INTEGRASE INTD-RELATED"/>
    <property type="match status" value="1"/>
</dbReference>
<comment type="caution">
    <text evidence="4">The sequence shown here is derived from an EMBL/GenBank/DDBJ whole genome shotgun (WGS) entry which is preliminary data.</text>
</comment>
<proteinExistence type="predicted"/>
<dbReference type="GO" id="GO:0006310">
    <property type="term" value="P:DNA recombination"/>
    <property type="evidence" value="ECO:0007669"/>
    <property type="project" value="UniProtKB-KW"/>
</dbReference>
<dbReference type="RefSeq" id="WP_160594233.1">
    <property type="nucleotide sequence ID" value="NZ_WTYI01000001.1"/>
</dbReference>
<dbReference type="PROSITE" id="PS51898">
    <property type="entry name" value="TYR_RECOMBINASE"/>
    <property type="match status" value="1"/>
</dbReference>
<keyword evidence="1" id="KW-0229">DNA integration</keyword>
<dbReference type="InterPro" id="IPR002104">
    <property type="entry name" value="Integrase_catalytic"/>
</dbReference>
<dbReference type="GO" id="GO:0015074">
    <property type="term" value="P:DNA integration"/>
    <property type="evidence" value="ECO:0007669"/>
    <property type="project" value="UniProtKB-KW"/>
</dbReference>
<dbReference type="SUPFAM" id="SSF56349">
    <property type="entry name" value="DNA breaking-rejoining enzymes"/>
    <property type="match status" value="1"/>
</dbReference>
<gene>
    <name evidence="4" type="ORF">GRI34_00290</name>
</gene>
<dbReference type="Proteomes" id="UP000432727">
    <property type="component" value="Unassembled WGS sequence"/>
</dbReference>
<evidence type="ECO:0000313" key="4">
    <source>
        <dbReference type="EMBL" id="MXO94854.1"/>
    </source>
</evidence>